<dbReference type="OMA" id="IHCALLR"/>
<dbReference type="FunFam" id="1.25.40.10:FF:000184">
    <property type="entry name" value="Pentatricopeptide repeat-containing protein, chloroplastic"/>
    <property type="match status" value="1"/>
</dbReference>
<evidence type="ECO:0000313" key="5">
    <source>
        <dbReference type="EMBL" id="KGN60345.1"/>
    </source>
</evidence>
<dbReference type="GO" id="GO:0009451">
    <property type="term" value="P:RNA modification"/>
    <property type="evidence" value="ECO:0000318"/>
    <property type="project" value="GO_Central"/>
</dbReference>
<dbReference type="Pfam" id="PF01535">
    <property type="entry name" value="PPR"/>
    <property type="match status" value="3"/>
</dbReference>
<accession>A0A0A0LE81</accession>
<reference evidence="5 6" key="2">
    <citation type="journal article" date="2009" name="PLoS ONE">
        <title>An integrated genetic and cytogenetic map of the cucumber genome.</title>
        <authorList>
            <person name="Ren Y."/>
            <person name="Zhang Z."/>
            <person name="Liu J."/>
            <person name="Staub J.E."/>
            <person name="Han Y."/>
            <person name="Cheng Z."/>
            <person name="Li X."/>
            <person name="Lu J."/>
            <person name="Miao H."/>
            <person name="Kang H."/>
            <person name="Xie B."/>
            <person name="Gu X."/>
            <person name="Wang X."/>
            <person name="Du Y."/>
            <person name="Jin W."/>
            <person name="Huang S."/>
        </authorList>
    </citation>
    <scope>NUCLEOTIDE SEQUENCE [LARGE SCALE GENOMIC DNA]</scope>
    <source>
        <strain evidence="6">cv. 9930</strain>
    </source>
</reference>
<dbReference type="eggNOG" id="KOG4197">
    <property type="taxonomic scope" value="Eukaryota"/>
</dbReference>
<evidence type="ECO:0000259" key="4">
    <source>
        <dbReference type="Pfam" id="PF14432"/>
    </source>
</evidence>
<dbReference type="AlphaFoldDB" id="A0A0A0LE81"/>
<feature type="domain" description="DYW" evidence="4">
    <location>
        <begin position="514"/>
        <end position="606"/>
    </location>
</feature>
<reference evidence="5 6" key="4">
    <citation type="journal article" date="2011" name="BMC Genomics">
        <title>RNA-Seq improves annotation of protein-coding genes in the cucumber genome.</title>
        <authorList>
            <person name="Li Z."/>
            <person name="Zhang Z."/>
            <person name="Yan P."/>
            <person name="Huang S."/>
            <person name="Fei Z."/>
            <person name="Lin K."/>
        </authorList>
    </citation>
    <scope>NUCLEOTIDE SEQUENCE [LARGE SCALE GENOMIC DNA]</scope>
    <source>
        <strain evidence="6">cv. 9930</strain>
    </source>
</reference>
<sequence>MMGTSVLNYNHHLLPSKDLPQSSSELNLKQKEQEYLCLVKKCKSLEEFKQVHVQILKFGLFLDSFCSSSVLATCALSDWNSMDYACSIFQQLDEPTTFDFNTMIRGYVNNMNFENAIYLYNDMLQREVEPDNFTYPVVLKACARLAVIQEGMQIHGHVFKLGLEDDVYVQNSLINMYGKCRDIEMSCAIFRRMEQKSVASWSAIIAAHASLAMWWECLALFEDMSREGCWRAEESILVNVLSACTHLGAFHLGRCAHGSLLKNITELNVAVMTSLMDMYVKCGSLQKGLCLFQNMTRKNQLSYSVIISGLGLHGYGRQALQIFSEMVEEGLEPDDVTYVSVLSACSHSGLVDEGLDLFDKMKFEYRIEPTMQHYGCMVDLKGRAGLLEEAFQLVQSMPIKANDVLWRSLLSACKVHDNLKLGEIAAENLFRLSSHNPSDYLVLSNMYARAQQWENAAKIRTKMINRGLIQTPGYSLVEVKSKVYKFVSQDKSYCKSGNIYKMIHQMEWQLRFEGYMPDTSQVMLDVDEEEKGERLKGHSQKLAIAFALIHTSQGSAIRIIRNLRMCNDCHSYTKLVSMIYEREITVRDRNRFHHFKDGNCSCRDYW</sequence>
<evidence type="ECO:0000313" key="6">
    <source>
        <dbReference type="Proteomes" id="UP000029981"/>
    </source>
</evidence>
<dbReference type="Pfam" id="PF20431">
    <property type="entry name" value="E_motif"/>
    <property type="match status" value="1"/>
</dbReference>
<dbReference type="InterPro" id="IPR002885">
    <property type="entry name" value="PPR_rpt"/>
</dbReference>
<dbReference type="InterPro" id="IPR032867">
    <property type="entry name" value="DYW_dom"/>
</dbReference>
<dbReference type="InterPro" id="IPR011990">
    <property type="entry name" value="TPR-like_helical_dom_sf"/>
</dbReference>
<feature type="repeat" description="PPR" evidence="3">
    <location>
        <begin position="299"/>
        <end position="333"/>
    </location>
</feature>
<dbReference type="Gramene" id="KGN60345">
    <property type="protein sequence ID" value="KGN60345"/>
    <property type="gene ID" value="Csa_3G895910"/>
</dbReference>
<reference evidence="5 6" key="1">
    <citation type="journal article" date="2009" name="Nat. Genet.">
        <title>The genome of the cucumber, Cucumis sativus L.</title>
        <authorList>
            <person name="Huang S."/>
            <person name="Li R."/>
            <person name="Zhang Z."/>
            <person name="Li L."/>
            <person name="Gu X."/>
            <person name="Fan W."/>
            <person name="Lucas W.J."/>
            <person name="Wang X."/>
            <person name="Xie B."/>
            <person name="Ni P."/>
            <person name="Ren Y."/>
            <person name="Zhu H."/>
            <person name="Li J."/>
            <person name="Lin K."/>
            <person name="Jin W."/>
            <person name="Fei Z."/>
            <person name="Li G."/>
            <person name="Staub J."/>
            <person name="Kilian A."/>
            <person name="van der Vossen E.A."/>
            <person name="Wu Y."/>
            <person name="Guo J."/>
            <person name="He J."/>
            <person name="Jia Z."/>
            <person name="Ren Y."/>
            <person name="Tian G."/>
            <person name="Lu Y."/>
            <person name="Ruan J."/>
            <person name="Qian W."/>
            <person name="Wang M."/>
            <person name="Huang Q."/>
            <person name="Li B."/>
            <person name="Xuan Z."/>
            <person name="Cao J."/>
            <person name="Asan"/>
            <person name="Wu Z."/>
            <person name="Zhang J."/>
            <person name="Cai Q."/>
            <person name="Bai Y."/>
            <person name="Zhao B."/>
            <person name="Han Y."/>
            <person name="Li Y."/>
            <person name="Li X."/>
            <person name="Wang S."/>
            <person name="Shi Q."/>
            <person name="Liu S."/>
            <person name="Cho W.K."/>
            <person name="Kim J.Y."/>
            <person name="Xu Y."/>
            <person name="Heller-Uszynska K."/>
            <person name="Miao H."/>
            <person name="Cheng Z."/>
            <person name="Zhang S."/>
            <person name="Wu J."/>
            <person name="Yang Y."/>
            <person name="Kang H."/>
            <person name="Li M."/>
            <person name="Liang H."/>
            <person name="Ren X."/>
            <person name="Shi Z."/>
            <person name="Wen M."/>
            <person name="Jian M."/>
            <person name="Yang H."/>
            <person name="Zhang G."/>
            <person name="Yang Z."/>
            <person name="Chen R."/>
            <person name="Liu S."/>
            <person name="Li J."/>
            <person name="Ma L."/>
            <person name="Liu H."/>
            <person name="Zhou Y."/>
            <person name="Zhao J."/>
            <person name="Fang X."/>
            <person name="Li G."/>
            <person name="Fang L."/>
            <person name="Li Y."/>
            <person name="Liu D."/>
            <person name="Zheng H."/>
            <person name="Zhang Y."/>
            <person name="Qin N."/>
            <person name="Li Z."/>
            <person name="Yang G."/>
            <person name="Yang S."/>
            <person name="Bolund L."/>
            <person name="Kristiansen K."/>
            <person name="Zheng H."/>
            <person name="Li S."/>
            <person name="Zhang X."/>
            <person name="Yang H."/>
            <person name="Wang J."/>
            <person name="Sun R."/>
            <person name="Zhang B."/>
            <person name="Jiang S."/>
            <person name="Wang J."/>
            <person name="Du Y."/>
            <person name="Li S."/>
        </authorList>
    </citation>
    <scope>NUCLEOTIDE SEQUENCE [LARGE SCALE GENOMIC DNA]</scope>
    <source>
        <strain evidence="6">cv. 9930</strain>
    </source>
</reference>
<feature type="repeat" description="PPR" evidence="3">
    <location>
        <begin position="334"/>
        <end position="364"/>
    </location>
</feature>
<dbReference type="OrthoDB" id="736572at2759"/>
<dbReference type="Pfam" id="PF14432">
    <property type="entry name" value="DYW_deaminase"/>
    <property type="match status" value="1"/>
</dbReference>
<dbReference type="InterPro" id="IPR046960">
    <property type="entry name" value="PPR_At4g14850-like_plant"/>
</dbReference>
<evidence type="ECO:0000256" key="1">
    <source>
        <dbReference type="ARBA" id="ARBA00006643"/>
    </source>
</evidence>
<gene>
    <name evidence="5" type="ORF">Csa_3G895910</name>
</gene>
<proteinExistence type="inferred from homology"/>
<evidence type="ECO:0000256" key="3">
    <source>
        <dbReference type="PROSITE-ProRule" id="PRU00708"/>
    </source>
</evidence>
<dbReference type="KEGG" id="csv:101215176"/>
<name>A0A0A0LE81_CUCSA</name>
<feature type="repeat" description="PPR" evidence="3">
    <location>
        <begin position="166"/>
        <end position="200"/>
    </location>
</feature>
<keyword evidence="6" id="KW-1185">Reference proteome</keyword>
<dbReference type="PROSITE" id="PS51375">
    <property type="entry name" value="PPR"/>
    <property type="match status" value="4"/>
</dbReference>
<dbReference type="PANTHER" id="PTHR47926">
    <property type="entry name" value="PENTATRICOPEPTIDE REPEAT-CONTAINING PROTEIN"/>
    <property type="match status" value="1"/>
</dbReference>
<dbReference type="InterPro" id="IPR046848">
    <property type="entry name" value="E_motif"/>
</dbReference>
<dbReference type="NCBIfam" id="TIGR00756">
    <property type="entry name" value="PPR"/>
    <property type="match status" value="4"/>
</dbReference>
<keyword evidence="2" id="KW-0677">Repeat</keyword>
<feature type="repeat" description="PPR" evidence="3">
    <location>
        <begin position="96"/>
        <end position="130"/>
    </location>
</feature>
<organism evidence="5 6">
    <name type="scientific">Cucumis sativus</name>
    <name type="common">Cucumber</name>
    <dbReference type="NCBI Taxonomy" id="3659"/>
    <lineage>
        <taxon>Eukaryota</taxon>
        <taxon>Viridiplantae</taxon>
        <taxon>Streptophyta</taxon>
        <taxon>Embryophyta</taxon>
        <taxon>Tracheophyta</taxon>
        <taxon>Spermatophyta</taxon>
        <taxon>Magnoliopsida</taxon>
        <taxon>eudicotyledons</taxon>
        <taxon>Gunneridae</taxon>
        <taxon>Pentapetalae</taxon>
        <taxon>rosids</taxon>
        <taxon>fabids</taxon>
        <taxon>Cucurbitales</taxon>
        <taxon>Cucurbitaceae</taxon>
        <taxon>Benincaseae</taxon>
        <taxon>Cucumis</taxon>
    </lineage>
</organism>
<dbReference type="GO" id="GO:0008270">
    <property type="term" value="F:zinc ion binding"/>
    <property type="evidence" value="ECO:0007669"/>
    <property type="project" value="InterPro"/>
</dbReference>
<comment type="similarity">
    <text evidence="1">Belongs to the PPR family. PCMP-H subfamily.</text>
</comment>
<dbReference type="GO" id="GO:0003723">
    <property type="term" value="F:RNA binding"/>
    <property type="evidence" value="ECO:0007669"/>
    <property type="project" value="InterPro"/>
</dbReference>
<dbReference type="PANTHER" id="PTHR47926:SF400">
    <property type="entry name" value="PENTACOTRIPEPTIDE-REPEAT REGION OF PRORP DOMAIN-CONTAINING PROTEIN"/>
    <property type="match status" value="1"/>
</dbReference>
<dbReference type="Pfam" id="PF13041">
    <property type="entry name" value="PPR_2"/>
    <property type="match status" value="2"/>
</dbReference>
<reference evidence="5 6" key="3">
    <citation type="journal article" date="2010" name="BMC Genomics">
        <title>Transcriptome sequencing and comparative analysis of cucumber flowers with different sex types.</title>
        <authorList>
            <person name="Guo S."/>
            <person name="Zheng Y."/>
            <person name="Joung J.G."/>
            <person name="Liu S."/>
            <person name="Zhang Z."/>
            <person name="Crasta O.R."/>
            <person name="Sobral B.W."/>
            <person name="Xu Y."/>
            <person name="Huang S."/>
            <person name="Fei Z."/>
        </authorList>
    </citation>
    <scope>NUCLEOTIDE SEQUENCE [LARGE SCALE GENOMIC DNA]</scope>
    <source>
        <strain evidence="6">cv. 9930</strain>
    </source>
</reference>
<evidence type="ECO:0000256" key="2">
    <source>
        <dbReference type="ARBA" id="ARBA00022737"/>
    </source>
</evidence>
<dbReference type="Gene3D" id="1.25.40.10">
    <property type="entry name" value="Tetratricopeptide repeat domain"/>
    <property type="match status" value="3"/>
</dbReference>
<dbReference type="Proteomes" id="UP000029981">
    <property type="component" value="Chromosome 3"/>
</dbReference>
<protein>
    <recommendedName>
        <fullName evidence="4">DYW domain-containing protein</fullName>
    </recommendedName>
</protein>
<dbReference type="EMBL" id="CM002924">
    <property type="protein sequence ID" value="KGN60345.1"/>
    <property type="molecule type" value="Genomic_DNA"/>
</dbReference>
<dbReference type="FunFam" id="1.25.40.10:FF:001370">
    <property type="entry name" value="Pentatricopeptide repeat-containing protein"/>
    <property type="match status" value="1"/>
</dbReference>